<keyword evidence="4 6" id="KW-0694">RNA-binding</keyword>
<dbReference type="STRING" id="85681.V4UMA7"/>
<keyword evidence="9" id="KW-1185">Reference proteome</keyword>
<reference evidence="8 9" key="1">
    <citation type="submission" date="2013-10" db="EMBL/GenBank/DDBJ databases">
        <authorList>
            <consortium name="International Citrus Genome Consortium"/>
            <person name="Jenkins J."/>
            <person name="Schmutz J."/>
            <person name="Prochnik S."/>
            <person name="Rokhsar D."/>
            <person name="Gmitter F."/>
            <person name="Ollitrault P."/>
            <person name="Machado M."/>
            <person name="Talon M."/>
            <person name="Wincker P."/>
            <person name="Jaillon O."/>
            <person name="Morgante M."/>
        </authorList>
    </citation>
    <scope>NUCLEOTIDE SEQUENCE</scope>
    <source>
        <strain evidence="9">cv. Clemenules</strain>
    </source>
</reference>
<dbReference type="GO" id="GO:0005737">
    <property type="term" value="C:cytoplasm"/>
    <property type="evidence" value="ECO:0007669"/>
    <property type="project" value="UniProtKB-SubCell"/>
</dbReference>
<dbReference type="GO" id="GO:0010468">
    <property type="term" value="P:regulation of gene expression"/>
    <property type="evidence" value="ECO:0007669"/>
    <property type="project" value="TreeGrafter"/>
</dbReference>
<evidence type="ECO:0000256" key="2">
    <source>
        <dbReference type="ARBA" id="ARBA00009154"/>
    </source>
</evidence>
<evidence type="ECO:0000256" key="7">
    <source>
        <dbReference type="SAM" id="MobiDB-lite"/>
    </source>
</evidence>
<comment type="subunit">
    <text evidence="6">Monomer and homodimer.</text>
</comment>
<comment type="similarity">
    <text evidence="2 6">Belongs to the C1D family.</text>
</comment>
<feature type="region of interest" description="Disordered" evidence="7">
    <location>
        <begin position="256"/>
        <end position="279"/>
    </location>
</feature>
<dbReference type="Pfam" id="PF04000">
    <property type="entry name" value="Sas10_Utp3"/>
    <property type="match status" value="1"/>
</dbReference>
<feature type="compositionally biased region" description="Basic and acidic residues" evidence="7">
    <location>
        <begin position="214"/>
        <end position="225"/>
    </location>
</feature>
<comment type="function">
    <text evidence="6">Plays a role in the recruitment of the exosome to pre-rRNA to mediate the 3'-5' end processing of the 5.8S rRNA.</text>
</comment>
<dbReference type="GO" id="GO:0005730">
    <property type="term" value="C:nucleolus"/>
    <property type="evidence" value="ECO:0007669"/>
    <property type="project" value="UniProtKB-SubCell"/>
</dbReference>
<dbReference type="AlphaFoldDB" id="V4UMA7"/>
<protein>
    <recommendedName>
        <fullName evidence="6">Nuclear nucleic acid-binding protein C1D</fullName>
    </recommendedName>
</protein>
<keyword evidence="3 6" id="KW-0698">rRNA processing</keyword>
<dbReference type="eggNOG" id="KOG4835">
    <property type="taxonomic scope" value="Eukaryota"/>
</dbReference>
<dbReference type="InterPro" id="IPR007146">
    <property type="entry name" value="Sas10/Utp3/C1D"/>
</dbReference>
<dbReference type="PANTHER" id="PTHR15341:SF3">
    <property type="entry name" value="NUCLEAR NUCLEIC ACID-BINDING PROTEIN C1D"/>
    <property type="match status" value="1"/>
</dbReference>
<dbReference type="FunCoup" id="V4UMA7">
    <property type="interactions" value="1816"/>
</dbReference>
<dbReference type="GO" id="GO:0003677">
    <property type="term" value="F:DNA binding"/>
    <property type="evidence" value="ECO:0007669"/>
    <property type="project" value="UniProtKB-KW"/>
</dbReference>
<dbReference type="InParanoid" id="V4UMA7"/>
<comment type="subcellular location">
    <subcellularLocation>
        <location evidence="6">Cytoplasm</location>
    </subcellularLocation>
    <subcellularLocation>
        <location evidence="6">Nucleus</location>
        <location evidence="6">Nucleolus</location>
    </subcellularLocation>
    <subcellularLocation>
        <location evidence="1 6">Nucleus</location>
    </subcellularLocation>
</comment>
<keyword evidence="6" id="KW-0238">DNA-binding</keyword>
<organism evidence="8 9">
    <name type="scientific">Citrus clementina</name>
    <name type="common">Clementine</name>
    <name type="synonym">Citrus deliciosa x Citrus sinensis</name>
    <dbReference type="NCBI Taxonomy" id="85681"/>
    <lineage>
        <taxon>Eukaryota</taxon>
        <taxon>Viridiplantae</taxon>
        <taxon>Streptophyta</taxon>
        <taxon>Embryophyta</taxon>
        <taxon>Tracheophyta</taxon>
        <taxon>Spermatophyta</taxon>
        <taxon>Magnoliopsida</taxon>
        <taxon>eudicotyledons</taxon>
        <taxon>Gunneridae</taxon>
        <taxon>Pentapetalae</taxon>
        <taxon>rosids</taxon>
        <taxon>malvids</taxon>
        <taxon>Sapindales</taxon>
        <taxon>Rutaceae</taxon>
        <taxon>Aurantioideae</taxon>
        <taxon>Citrus</taxon>
    </lineage>
</organism>
<accession>V4UMA7</accession>
<dbReference type="KEGG" id="cic:CICLE_v10009140mg"/>
<dbReference type="Proteomes" id="UP000030687">
    <property type="component" value="Unassembled WGS sequence"/>
</dbReference>
<feature type="region of interest" description="Disordered" evidence="7">
    <location>
        <begin position="203"/>
        <end position="241"/>
    </location>
</feature>
<gene>
    <name evidence="8" type="ORF">CICLE_v10009140mg</name>
</gene>
<evidence type="ECO:0000256" key="6">
    <source>
        <dbReference type="RuleBase" id="RU368003"/>
    </source>
</evidence>
<dbReference type="GO" id="GO:0000460">
    <property type="term" value="P:maturation of 5.8S rRNA"/>
    <property type="evidence" value="ECO:0007669"/>
    <property type="project" value="TreeGrafter"/>
</dbReference>
<evidence type="ECO:0000313" key="8">
    <source>
        <dbReference type="EMBL" id="ESR63516.1"/>
    </source>
</evidence>
<dbReference type="EMBL" id="KI535697">
    <property type="protein sequence ID" value="ESR63516.1"/>
    <property type="molecule type" value="Genomic_DNA"/>
</dbReference>
<proteinExistence type="inferred from homology"/>
<keyword evidence="6" id="KW-0963">Cytoplasm</keyword>
<dbReference type="InterPro" id="IPR011082">
    <property type="entry name" value="Exosome-assoc_fac/DNA_repair"/>
</dbReference>
<sequence length="279" mass="31736">MEKYLIINQAMNRSNRSAKQVLPYLFHLQSFSSISKISIFSLLVAEVLFFEALVVLKRESKTEFQSTTMEQCSKESKVIPDSVMDSLKKSLYNVEQVKAHLLKLISLSDPDVLAEMPPLERAQSLFLVAKATTTLYTLRLRCSGVHPDDHSVKSELERLSLYQDKLRRFIDLSKAPMRPSTTLNYQAATRFIEHSLPDLTHAQRKSMKGIARGEGPRIKYTDRSAQKKRKFQSSEKMSVQTAAKEFLEKASRELLGDTQDGFKGPLQIDASDKDDQPMD</sequence>
<keyword evidence="5 6" id="KW-0539">Nucleus</keyword>
<evidence type="ECO:0000256" key="4">
    <source>
        <dbReference type="ARBA" id="ARBA00022884"/>
    </source>
</evidence>
<dbReference type="Gramene" id="ESR63516">
    <property type="protein sequence ID" value="ESR63516"/>
    <property type="gene ID" value="CICLE_v10009140mg"/>
</dbReference>
<dbReference type="OMA" id="QRENMRN"/>
<dbReference type="PANTHER" id="PTHR15341">
    <property type="entry name" value="SUN-COR STEROID HORMONE RECEPTOR CO-REPRESSOR"/>
    <property type="match status" value="1"/>
</dbReference>
<dbReference type="GO" id="GO:0000178">
    <property type="term" value="C:exosome (RNase complex)"/>
    <property type="evidence" value="ECO:0007669"/>
    <property type="project" value="TreeGrafter"/>
</dbReference>
<evidence type="ECO:0000256" key="1">
    <source>
        <dbReference type="ARBA" id="ARBA00004123"/>
    </source>
</evidence>
<feature type="compositionally biased region" description="Basic and acidic residues" evidence="7">
    <location>
        <begin position="270"/>
        <end position="279"/>
    </location>
</feature>
<dbReference type="GO" id="GO:0003723">
    <property type="term" value="F:RNA binding"/>
    <property type="evidence" value="ECO:0007669"/>
    <property type="project" value="UniProtKB-UniRule"/>
</dbReference>
<evidence type="ECO:0000256" key="3">
    <source>
        <dbReference type="ARBA" id="ARBA00022552"/>
    </source>
</evidence>
<name>V4UMA7_CITCL</name>
<evidence type="ECO:0000256" key="5">
    <source>
        <dbReference type="ARBA" id="ARBA00023242"/>
    </source>
</evidence>
<evidence type="ECO:0000313" key="9">
    <source>
        <dbReference type="Proteomes" id="UP000030687"/>
    </source>
</evidence>